<feature type="signal peptide" evidence="1">
    <location>
        <begin position="1"/>
        <end position="25"/>
    </location>
</feature>
<evidence type="ECO:0000256" key="1">
    <source>
        <dbReference type="SAM" id="SignalP"/>
    </source>
</evidence>
<evidence type="ECO:0000313" key="2">
    <source>
        <dbReference type="EMBL" id="RIA84021.1"/>
    </source>
</evidence>
<proteinExistence type="predicted"/>
<accession>A0A397SMI0</accession>
<evidence type="ECO:0000313" key="3">
    <source>
        <dbReference type="Proteomes" id="UP000265703"/>
    </source>
</evidence>
<comment type="caution">
    <text evidence="2">The sequence shown here is derived from an EMBL/GenBank/DDBJ whole genome shotgun (WGS) entry which is preliminary data.</text>
</comment>
<feature type="chain" id="PRO_5017228606" evidence="1">
    <location>
        <begin position="26"/>
        <end position="158"/>
    </location>
</feature>
<dbReference type="AlphaFoldDB" id="A0A397SMI0"/>
<feature type="non-terminal residue" evidence="2">
    <location>
        <position position="158"/>
    </location>
</feature>
<dbReference type="OrthoDB" id="2427707at2759"/>
<protein>
    <submittedName>
        <fullName evidence="2">Uncharacterized protein</fullName>
    </submittedName>
</protein>
<organism evidence="2 3">
    <name type="scientific">Glomus cerebriforme</name>
    <dbReference type="NCBI Taxonomy" id="658196"/>
    <lineage>
        <taxon>Eukaryota</taxon>
        <taxon>Fungi</taxon>
        <taxon>Fungi incertae sedis</taxon>
        <taxon>Mucoromycota</taxon>
        <taxon>Glomeromycotina</taxon>
        <taxon>Glomeromycetes</taxon>
        <taxon>Glomerales</taxon>
        <taxon>Glomeraceae</taxon>
        <taxon>Glomus</taxon>
    </lineage>
</organism>
<dbReference type="Proteomes" id="UP000265703">
    <property type="component" value="Unassembled WGS sequence"/>
</dbReference>
<dbReference type="EMBL" id="QKYT01000523">
    <property type="protein sequence ID" value="RIA84021.1"/>
    <property type="molecule type" value="Genomic_DNA"/>
</dbReference>
<reference evidence="2 3" key="1">
    <citation type="submission" date="2018-06" db="EMBL/GenBank/DDBJ databases">
        <title>Comparative genomics reveals the genomic features of Rhizophagus irregularis, R. cerebriforme, R. diaphanum and Gigaspora rosea, and their symbiotic lifestyle signature.</title>
        <authorList>
            <person name="Morin E."/>
            <person name="San Clemente H."/>
            <person name="Chen E.C.H."/>
            <person name="De La Providencia I."/>
            <person name="Hainaut M."/>
            <person name="Kuo A."/>
            <person name="Kohler A."/>
            <person name="Murat C."/>
            <person name="Tang N."/>
            <person name="Roy S."/>
            <person name="Loubradou J."/>
            <person name="Henrissat B."/>
            <person name="Grigoriev I.V."/>
            <person name="Corradi N."/>
            <person name="Roux C."/>
            <person name="Martin F.M."/>
        </authorList>
    </citation>
    <scope>NUCLEOTIDE SEQUENCE [LARGE SCALE GENOMIC DNA]</scope>
    <source>
        <strain evidence="2 3">DAOM 227022</strain>
    </source>
</reference>
<sequence length="158" mass="17377">MISRKLSLLSMIVLICMILIGLTQTAPLNKRQSGESGSVAYADFAGGDFKKRSNPVLGRFTFSNTPGKKCRVIGQFNGGLESPNIKDYILQIVKKNGDLVFDLTKTFTNGKVSVHMSGTTPYQQDFNLNEVSLETVVDKLMIVKNKGNKLAEAQIFKV</sequence>
<keyword evidence="3" id="KW-1185">Reference proteome</keyword>
<keyword evidence="1" id="KW-0732">Signal</keyword>
<gene>
    <name evidence="2" type="ORF">C1645_785084</name>
</gene>
<name>A0A397SMI0_9GLOM</name>